<dbReference type="GO" id="GO:0033617">
    <property type="term" value="P:mitochondrial respiratory chain complex IV assembly"/>
    <property type="evidence" value="ECO:0007669"/>
    <property type="project" value="TreeGrafter"/>
</dbReference>
<dbReference type="PROSITE" id="PS50895">
    <property type="entry name" value="SURF1"/>
    <property type="match status" value="1"/>
</dbReference>
<dbReference type="CTD" id="6834"/>
<dbReference type="Pfam" id="PF02104">
    <property type="entry name" value="SURF1"/>
    <property type="match status" value="1"/>
</dbReference>
<dbReference type="OMA" id="WYSRDVA"/>
<dbReference type="PANTHER" id="PTHR23427">
    <property type="entry name" value="SURFEIT LOCUS PROTEIN"/>
    <property type="match status" value="1"/>
</dbReference>
<keyword evidence="6" id="KW-0999">Mitochondrion inner membrane</keyword>
<dbReference type="InterPro" id="IPR045214">
    <property type="entry name" value="Surf1/Surf4"/>
</dbReference>
<reference evidence="8" key="1">
    <citation type="submission" date="2025-08" db="UniProtKB">
        <authorList>
            <consortium name="RefSeq"/>
        </authorList>
    </citation>
    <scope>IDENTIFICATION</scope>
    <source>
        <tissue evidence="8">Whole organism</tissue>
    </source>
</reference>
<evidence type="ECO:0000256" key="4">
    <source>
        <dbReference type="ARBA" id="ARBA00022989"/>
    </source>
</evidence>
<organism evidence="7 8">
    <name type="scientific">Hyalella azteca</name>
    <name type="common">Amphipod</name>
    <dbReference type="NCBI Taxonomy" id="294128"/>
    <lineage>
        <taxon>Eukaryota</taxon>
        <taxon>Metazoa</taxon>
        <taxon>Ecdysozoa</taxon>
        <taxon>Arthropoda</taxon>
        <taxon>Crustacea</taxon>
        <taxon>Multicrustacea</taxon>
        <taxon>Malacostraca</taxon>
        <taxon>Eumalacostraca</taxon>
        <taxon>Peracarida</taxon>
        <taxon>Amphipoda</taxon>
        <taxon>Senticaudata</taxon>
        <taxon>Talitrida</taxon>
        <taxon>Talitroidea</taxon>
        <taxon>Hyalellidae</taxon>
        <taxon>Hyalella</taxon>
    </lineage>
</organism>
<dbReference type="Proteomes" id="UP000694843">
    <property type="component" value="Unplaced"/>
</dbReference>
<keyword evidence="4 6" id="KW-1133">Transmembrane helix</keyword>
<comment type="subcellular location">
    <subcellularLocation>
        <location evidence="1">Membrane</location>
    </subcellularLocation>
    <subcellularLocation>
        <location evidence="6">Mitochondrion inner membrane</location>
        <topology evidence="6">Multi-pass membrane protein</topology>
    </subcellularLocation>
</comment>
<evidence type="ECO:0000256" key="5">
    <source>
        <dbReference type="ARBA" id="ARBA00023136"/>
    </source>
</evidence>
<name>A0A8B7NPT0_HYAAZ</name>
<dbReference type="GeneID" id="108672548"/>
<keyword evidence="6" id="KW-0496">Mitochondrion</keyword>
<proteinExistence type="inferred from homology"/>
<evidence type="ECO:0000256" key="1">
    <source>
        <dbReference type="ARBA" id="ARBA00004370"/>
    </source>
</evidence>
<comment type="function">
    <text evidence="6">Probably involved in the biogenesis of the COX complex.</text>
</comment>
<dbReference type="PANTHER" id="PTHR23427:SF2">
    <property type="entry name" value="SURFEIT LOCUS PROTEIN 1"/>
    <property type="match status" value="1"/>
</dbReference>
<dbReference type="CDD" id="cd06662">
    <property type="entry name" value="SURF1"/>
    <property type="match status" value="1"/>
</dbReference>
<gene>
    <name evidence="8" type="primary">LOC108672548</name>
</gene>
<keyword evidence="5 6" id="KW-0472">Membrane</keyword>
<keyword evidence="7" id="KW-1185">Reference proteome</keyword>
<keyword evidence="3 6" id="KW-0812">Transmembrane</keyword>
<evidence type="ECO:0000256" key="6">
    <source>
        <dbReference type="RuleBase" id="RU363076"/>
    </source>
</evidence>
<comment type="caution">
    <text evidence="6">Lacks conserved residue(s) required for the propagation of feature annotation.</text>
</comment>
<evidence type="ECO:0000313" key="8">
    <source>
        <dbReference type="RefSeq" id="XP_018015729.1"/>
    </source>
</evidence>
<evidence type="ECO:0000256" key="3">
    <source>
        <dbReference type="ARBA" id="ARBA00022692"/>
    </source>
</evidence>
<dbReference type="AlphaFoldDB" id="A0A8B7NPT0"/>
<dbReference type="KEGG" id="hazt:108672548"/>
<comment type="similarity">
    <text evidence="2 6">Belongs to the SURF1 family.</text>
</comment>
<feature type="transmembrane region" description="Helical" evidence="6">
    <location>
        <begin position="55"/>
        <end position="76"/>
    </location>
</feature>
<sequence>MLRNISKLLRKTACQFGISDLRGTARMPLKNKFSTSAAGCIQAVSSVSHRRKPNAMAYALLIIPGSAFCLGCWQVYRRQWKLRLINELQDKMALPPIELPNDLSMLQDLEYRKVLVKGTFDHSKEMLYGPRPALYDGRYKETGSLVSSGSSGFCIITPLKLSETGETILVNRGWVPKKFKNAKTRLQGQVEGEQEITGVVRLQENRSPFMAKSSAQNQMFLYRDVETMSAMTGSLPVFLDACTGVPGGPMAGQTRVSIRNEHLSYLLTWYSLSFITSFLWYRKYINPRAFI</sequence>
<accession>A0A8B7NPT0</accession>
<evidence type="ECO:0000313" key="7">
    <source>
        <dbReference type="Proteomes" id="UP000694843"/>
    </source>
</evidence>
<evidence type="ECO:0000256" key="2">
    <source>
        <dbReference type="ARBA" id="ARBA00007165"/>
    </source>
</evidence>
<protein>
    <recommendedName>
        <fullName evidence="6">SURF1-like protein</fullName>
    </recommendedName>
</protein>
<dbReference type="OrthoDB" id="10040024at2759"/>
<dbReference type="RefSeq" id="XP_018015729.1">
    <property type="nucleotide sequence ID" value="XM_018160240.2"/>
</dbReference>
<dbReference type="GO" id="GO:0005743">
    <property type="term" value="C:mitochondrial inner membrane"/>
    <property type="evidence" value="ECO:0007669"/>
    <property type="project" value="UniProtKB-SubCell"/>
</dbReference>
<dbReference type="InterPro" id="IPR002994">
    <property type="entry name" value="Surf1/Shy1"/>
</dbReference>